<keyword evidence="3 5" id="KW-0238">DNA-binding</keyword>
<protein>
    <recommendedName>
        <fullName evidence="6">HTH tetR-type domain-containing protein</fullName>
    </recommendedName>
</protein>
<dbReference type="PANTHER" id="PTHR30055">
    <property type="entry name" value="HTH-TYPE TRANSCRIPTIONAL REGULATOR RUTR"/>
    <property type="match status" value="1"/>
</dbReference>
<dbReference type="GO" id="GO:0003700">
    <property type="term" value="F:DNA-binding transcription factor activity"/>
    <property type="evidence" value="ECO:0007669"/>
    <property type="project" value="TreeGrafter"/>
</dbReference>
<feature type="domain" description="HTH tetR-type" evidence="6">
    <location>
        <begin position="1"/>
        <end position="37"/>
    </location>
</feature>
<proteinExistence type="predicted"/>
<dbReference type="Proteomes" id="UP000321258">
    <property type="component" value="Unassembled WGS sequence"/>
</dbReference>
<comment type="caution">
    <text evidence="7">The sequence shown here is derived from an EMBL/GenBank/DDBJ whole genome shotgun (WGS) entry which is preliminary data.</text>
</comment>
<accession>A0A512IRK2</accession>
<evidence type="ECO:0000259" key="6">
    <source>
        <dbReference type="PROSITE" id="PS50977"/>
    </source>
</evidence>
<sequence length="173" mass="18530">MLDLAKAAAMSAGNFYRYFSSKEAIVLGLAERDRERGAAMLGELQKSGDRRAAFLGVLTQYVSALTREAAVLRLDIWSEATRNPAIAAMTESSEAEARAWFLDMFEALATSPDCDPPALHILVSRLLKGVIVDRALTPEFDPAPAVAQLLQLLEAGLGGRLPTASDASGTPPR</sequence>
<keyword evidence="2" id="KW-0805">Transcription regulation</keyword>
<dbReference type="PANTHER" id="PTHR30055:SF226">
    <property type="entry name" value="HTH-TYPE TRANSCRIPTIONAL REGULATOR PKSA"/>
    <property type="match status" value="1"/>
</dbReference>
<reference evidence="7 8" key="1">
    <citation type="submission" date="2019-07" db="EMBL/GenBank/DDBJ databases">
        <title>Whole genome shotgun sequence of Methylobacterium haplocladii NBRC 107714.</title>
        <authorList>
            <person name="Hosoyama A."/>
            <person name="Uohara A."/>
            <person name="Ohji S."/>
            <person name="Ichikawa N."/>
        </authorList>
    </citation>
    <scope>NUCLEOTIDE SEQUENCE [LARGE SCALE GENOMIC DNA]</scope>
    <source>
        <strain evidence="7 8">NBRC 107714</strain>
    </source>
</reference>
<evidence type="ECO:0000256" key="5">
    <source>
        <dbReference type="PROSITE-ProRule" id="PRU00335"/>
    </source>
</evidence>
<dbReference type="Pfam" id="PF13977">
    <property type="entry name" value="TetR_C_6"/>
    <property type="match status" value="1"/>
</dbReference>
<gene>
    <name evidence="7" type="ORF">MHA02_27250</name>
</gene>
<evidence type="ECO:0000256" key="1">
    <source>
        <dbReference type="ARBA" id="ARBA00022491"/>
    </source>
</evidence>
<dbReference type="InterPro" id="IPR039538">
    <property type="entry name" value="BetI_C"/>
</dbReference>
<dbReference type="InterPro" id="IPR050109">
    <property type="entry name" value="HTH-type_TetR-like_transc_reg"/>
</dbReference>
<evidence type="ECO:0000313" key="7">
    <source>
        <dbReference type="EMBL" id="GEP00338.1"/>
    </source>
</evidence>
<dbReference type="AlphaFoldDB" id="A0A512IRK2"/>
<dbReference type="EMBL" id="BJZT01000029">
    <property type="protein sequence ID" value="GEP00338.1"/>
    <property type="molecule type" value="Genomic_DNA"/>
</dbReference>
<keyword evidence="1" id="KW-0678">Repressor</keyword>
<evidence type="ECO:0000313" key="8">
    <source>
        <dbReference type="Proteomes" id="UP000321258"/>
    </source>
</evidence>
<dbReference type="InterPro" id="IPR009057">
    <property type="entry name" value="Homeodomain-like_sf"/>
</dbReference>
<dbReference type="Gene3D" id="1.10.357.10">
    <property type="entry name" value="Tetracycline Repressor, domain 2"/>
    <property type="match status" value="1"/>
</dbReference>
<name>A0A512IRK2_9HYPH</name>
<dbReference type="GO" id="GO:0000976">
    <property type="term" value="F:transcription cis-regulatory region binding"/>
    <property type="evidence" value="ECO:0007669"/>
    <property type="project" value="TreeGrafter"/>
</dbReference>
<dbReference type="InterPro" id="IPR001647">
    <property type="entry name" value="HTH_TetR"/>
</dbReference>
<keyword evidence="8" id="KW-1185">Reference proteome</keyword>
<organism evidence="7 8">
    <name type="scientific">Methylobacterium haplocladii</name>
    <dbReference type="NCBI Taxonomy" id="1176176"/>
    <lineage>
        <taxon>Bacteria</taxon>
        <taxon>Pseudomonadati</taxon>
        <taxon>Pseudomonadota</taxon>
        <taxon>Alphaproteobacteria</taxon>
        <taxon>Hyphomicrobiales</taxon>
        <taxon>Methylobacteriaceae</taxon>
        <taxon>Methylobacterium</taxon>
    </lineage>
</organism>
<keyword evidence="4" id="KW-0804">Transcription</keyword>
<comment type="caution">
    <text evidence="5">Lacks conserved residue(s) required for the propagation of feature annotation.</text>
</comment>
<dbReference type="SUPFAM" id="SSF46689">
    <property type="entry name" value="Homeodomain-like"/>
    <property type="match status" value="1"/>
</dbReference>
<evidence type="ECO:0000256" key="4">
    <source>
        <dbReference type="ARBA" id="ARBA00023163"/>
    </source>
</evidence>
<dbReference type="InterPro" id="IPR036271">
    <property type="entry name" value="Tet_transcr_reg_TetR-rel_C_sf"/>
</dbReference>
<evidence type="ECO:0000256" key="3">
    <source>
        <dbReference type="ARBA" id="ARBA00023125"/>
    </source>
</evidence>
<evidence type="ECO:0000256" key="2">
    <source>
        <dbReference type="ARBA" id="ARBA00023015"/>
    </source>
</evidence>
<dbReference type="Pfam" id="PF00440">
    <property type="entry name" value="TetR_N"/>
    <property type="match status" value="1"/>
</dbReference>
<dbReference type="SUPFAM" id="SSF48498">
    <property type="entry name" value="Tetracyclin repressor-like, C-terminal domain"/>
    <property type="match status" value="1"/>
</dbReference>
<dbReference type="PROSITE" id="PS50977">
    <property type="entry name" value="HTH_TETR_2"/>
    <property type="match status" value="1"/>
</dbReference>